<feature type="compositionally biased region" description="Low complexity" evidence="1">
    <location>
        <begin position="92"/>
        <end position="124"/>
    </location>
</feature>
<feature type="compositionally biased region" description="Low complexity" evidence="1">
    <location>
        <begin position="136"/>
        <end position="146"/>
    </location>
</feature>
<dbReference type="Gene3D" id="3.30.70.2390">
    <property type="match status" value="1"/>
</dbReference>
<accession>A0A7T0PEC3</accession>
<dbReference type="KEGG" id="cqn:G7Y29_09385"/>
<evidence type="ECO:0000313" key="4">
    <source>
        <dbReference type="EMBL" id="QPK83041.1"/>
    </source>
</evidence>
<dbReference type="EMBL" id="CP064955">
    <property type="protein sequence ID" value="QPK83041.1"/>
    <property type="molecule type" value="Genomic_DNA"/>
</dbReference>
<feature type="domain" description="LytR/CpsA/Psr regulator C-terminal" evidence="3">
    <location>
        <begin position="167"/>
        <end position="270"/>
    </location>
</feature>
<feature type="transmembrane region" description="Helical" evidence="2">
    <location>
        <begin position="66"/>
        <end position="85"/>
    </location>
</feature>
<feature type="compositionally biased region" description="Acidic residues" evidence="1">
    <location>
        <begin position="36"/>
        <end position="45"/>
    </location>
</feature>
<sequence length="272" mass="27751">MTNVNPGNGNRDEYVDAEYIGDTEEYRGSHRRGDDGDYDAEDDGDYAAPVGGSTAAAAGGIPKRGLAMILIAVAAILLLWGLYALTQKDNAGTDAASTGSSAATATATAPVQNPQNPQNQQNPQGTAQDGQPAQGSQPPAENSAAPAPSPAPAPNQGQAPALTAQNAQVFVYNNSANPGVAGTTADQLAPQYTVANKSTDSTSMNLPEQTYGIFPETTVFYDPSVNGAEQVAADLARQVGGVAKPNNEVPQGASLPDEVRGKREAVSVVLAG</sequence>
<keyword evidence="2" id="KW-1133">Transmembrane helix</keyword>
<evidence type="ECO:0000259" key="3">
    <source>
        <dbReference type="Pfam" id="PF13399"/>
    </source>
</evidence>
<dbReference type="AlphaFoldDB" id="A0A7T0PEC3"/>
<feature type="region of interest" description="Disordered" evidence="1">
    <location>
        <begin position="1"/>
        <end position="46"/>
    </location>
</feature>
<evidence type="ECO:0000313" key="5">
    <source>
        <dbReference type="Proteomes" id="UP000594586"/>
    </source>
</evidence>
<feature type="compositionally biased region" description="Polar residues" evidence="1">
    <location>
        <begin position="125"/>
        <end position="135"/>
    </location>
</feature>
<keyword evidence="2" id="KW-0812">Transmembrane</keyword>
<dbReference type="RefSeq" id="WP_165002320.1">
    <property type="nucleotide sequence ID" value="NZ_CP064955.1"/>
</dbReference>
<evidence type="ECO:0000256" key="1">
    <source>
        <dbReference type="SAM" id="MobiDB-lite"/>
    </source>
</evidence>
<dbReference type="Proteomes" id="UP000594586">
    <property type="component" value="Chromosome"/>
</dbReference>
<feature type="region of interest" description="Disordered" evidence="1">
    <location>
        <begin position="91"/>
        <end position="159"/>
    </location>
</feature>
<keyword evidence="5" id="KW-1185">Reference proteome</keyword>
<organism evidence="4 5">
    <name type="scientific">Corynebacterium qintianiae</name>
    <dbReference type="NCBI Taxonomy" id="2709392"/>
    <lineage>
        <taxon>Bacteria</taxon>
        <taxon>Bacillati</taxon>
        <taxon>Actinomycetota</taxon>
        <taxon>Actinomycetes</taxon>
        <taxon>Mycobacteriales</taxon>
        <taxon>Corynebacteriaceae</taxon>
        <taxon>Corynebacterium</taxon>
    </lineage>
</organism>
<protein>
    <submittedName>
        <fullName evidence="4">LytR C-terminal domain-containing protein</fullName>
    </submittedName>
</protein>
<feature type="compositionally biased region" description="Basic and acidic residues" evidence="1">
    <location>
        <begin position="24"/>
        <end position="35"/>
    </location>
</feature>
<dbReference type="Pfam" id="PF13399">
    <property type="entry name" value="LytR_C"/>
    <property type="match status" value="1"/>
</dbReference>
<dbReference type="InterPro" id="IPR027381">
    <property type="entry name" value="LytR/CpsA/Psr_C"/>
</dbReference>
<proteinExistence type="predicted"/>
<gene>
    <name evidence="4" type="ORF">G7Y29_09385</name>
</gene>
<name>A0A7T0PEC3_9CORY</name>
<evidence type="ECO:0000256" key="2">
    <source>
        <dbReference type="SAM" id="Phobius"/>
    </source>
</evidence>
<keyword evidence="2" id="KW-0472">Membrane</keyword>
<reference evidence="4 5" key="1">
    <citation type="submission" date="2020-11" db="EMBL/GenBank/DDBJ databases">
        <title>Corynebacterium sp. MC1420.</title>
        <authorList>
            <person name="Zhou J."/>
        </authorList>
    </citation>
    <scope>NUCLEOTIDE SEQUENCE [LARGE SCALE GENOMIC DNA]</scope>
    <source>
        <strain evidence="4 5">MC1420</strain>
    </source>
</reference>